<organism evidence="1">
    <name type="scientific">uncultured Alphaproteobacteria bacterium</name>
    <dbReference type="NCBI Taxonomy" id="91750"/>
    <lineage>
        <taxon>Bacteria</taxon>
        <taxon>Pseudomonadati</taxon>
        <taxon>Pseudomonadota</taxon>
        <taxon>Alphaproteobacteria</taxon>
        <taxon>environmental samples</taxon>
    </lineage>
</organism>
<reference evidence="1" key="1">
    <citation type="submission" date="2016-04" db="EMBL/GenBank/DDBJ databases">
        <authorList>
            <person name="Evans L.H."/>
            <person name="Alamgir A."/>
            <person name="Owens N."/>
            <person name="Weber N.D."/>
            <person name="Virtaneva K."/>
            <person name="Barbian K."/>
            <person name="Babar A."/>
            <person name="Rosenke K."/>
        </authorList>
    </citation>
    <scope>NUCLEOTIDE SEQUENCE</scope>
    <source>
        <strain evidence="1">86</strain>
    </source>
</reference>
<name>A0A212KM75_9PROT</name>
<dbReference type="AlphaFoldDB" id="A0A212KM75"/>
<accession>A0A212KM75</accession>
<proteinExistence type="predicted"/>
<evidence type="ECO:0000313" key="1">
    <source>
        <dbReference type="EMBL" id="SBW12754.1"/>
    </source>
</evidence>
<protein>
    <submittedName>
        <fullName evidence="1">Uncharacterized protein</fullName>
    </submittedName>
</protein>
<sequence length="70" mass="7741">MASREKYPGPILAKLSAMMDELMLIAEQIEANERARSYAQRRNAAAEAAACAGNVVPFRRPSSQQQRESC</sequence>
<dbReference type="EMBL" id="FLUO01000003">
    <property type="protein sequence ID" value="SBW12754.1"/>
    <property type="molecule type" value="Genomic_DNA"/>
</dbReference>
<gene>
    <name evidence="1" type="ORF">KL86APRO_30245</name>
</gene>